<dbReference type="EMBL" id="JAULBC010000003">
    <property type="protein sequence ID" value="MEX6688210.1"/>
    <property type="molecule type" value="Genomic_DNA"/>
</dbReference>
<protein>
    <submittedName>
        <fullName evidence="9">Glycoside hydrolase family 71/99-like protein</fullName>
    </submittedName>
</protein>
<keyword evidence="4" id="KW-0735">Signal-anchor</keyword>
<evidence type="ECO:0000256" key="3">
    <source>
        <dbReference type="ARBA" id="ARBA00022801"/>
    </source>
</evidence>
<accession>A0ABV3ZF99</accession>
<dbReference type="RefSeq" id="WP_369329619.1">
    <property type="nucleotide sequence ID" value="NZ_JAULBC010000003.1"/>
</dbReference>
<keyword evidence="8" id="KW-0732">Signal</keyword>
<feature type="signal peptide" evidence="8">
    <location>
        <begin position="1"/>
        <end position="25"/>
    </location>
</feature>
<evidence type="ECO:0000313" key="10">
    <source>
        <dbReference type="Proteomes" id="UP001560573"/>
    </source>
</evidence>
<keyword evidence="3" id="KW-0378">Hydrolase</keyword>
<evidence type="ECO:0000256" key="8">
    <source>
        <dbReference type="SAM" id="SignalP"/>
    </source>
</evidence>
<evidence type="ECO:0000256" key="6">
    <source>
        <dbReference type="ARBA" id="ARBA00023034"/>
    </source>
</evidence>
<keyword evidence="7" id="KW-0472">Membrane</keyword>
<keyword evidence="5" id="KW-1133">Transmembrane helix</keyword>
<dbReference type="CDD" id="cd11576">
    <property type="entry name" value="GH99_GH71_like_2"/>
    <property type="match status" value="1"/>
</dbReference>
<reference evidence="9 10" key="1">
    <citation type="submission" date="2023-07" db="EMBL/GenBank/DDBJ databases">
        <authorList>
            <person name="Lian W.-H."/>
        </authorList>
    </citation>
    <scope>NUCLEOTIDE SEQUENCE [LARGE SCALE GENOMIC DNA]</scope>
    <source>
        <strain evidence="9 10">SYSU DXS3180</strain>
    </source>
</reference>
<comment type="subcellular location">
    <subcellularLocation>
        <location evidence="1">Golgi apparatus membrane</location>
        <topology evidence="1">Single-pass type II membrane protein</topology>
    </subcellularLocation>
</comment>
<evidence type="ECO:0000256" key="5">
    <source>
        <dbReference type="ARBA" id="ARBA00022989"/>
    </source>
</evidence>
<feature type="chain" id="PRO_5045375563" evidence="8">
    <location>
        <begin position="26"/>
        <end position="425"/>
    </location>
</feature>
<dbReference type="Gene3D" id="3.20.20.80">
    <property type="entry name" value="Glycosidases"/>
    <property type="match status" value="1"/>
</dbReference>
<evidence type="ECO:0000256" key="4">
    <source>
        <dbReference type="ARBA" id="ARBA00022968"/>
    </source>
</evidence>
<organism evidence="9 10">
    <name type="scientific">Danxiaibacter flavus</name>
    <dbReference type="NCBI Taxonomy" id="3049108"/>
    <lineage>
        <taxon>Bacteria</taxon>
        <taxon>Pseudomonadati</taxon>
        <taxon>Bacteroidota</taxon>
        <taxon>Chitinophagia</taxon>
        <taxon>Chitinophagales</taxon>
        <taxon>Chitinophagaceae</taxon>
        <taxon>Danxiaibacter</taxon>
    </lineage>
</organism>
<evidence type="ECO:0000256" key="1">
    <source>
        <dbReference type="ARBA" id="ARBA00004323"/>
    </source>
</evidence>
<name>A0ABV3ZF99_9BACT</name>
<dbReference type="InterPro" id="IPR026071">
    <property type="entry name" value="Glyco_Hydrolase_99"/>
</dbReference>
<evidence type="ECO:0000256" key="7">
    <source>
        <dbReference type="ARBA" id="ARBA00023136"/>
    </source>
</evidence>
<dbReference type="PANTHER" id="PTHR13572">
    <property type="entry name" value="ENDO-ALPHA-1,2-MANNOSIDASE"/>
    <property type="match status" value="1"/>
</dbReference>
<keyword evidence="6" id="KW-0333">Golgi apparatus</keyword>
<evidence type="ECO:0000313" key="9">
    <source>
        <dbReference type="EMBL" id="MEX6688210.1"/>
    </source>
</evidence>
<proteinExistence type="predicted"/>
<comment type="caution">
    <text evidence="9">The sequence shown here is derived from an EMBL/GenBank/DDBJ whole genome shotgun (WGS) entry which is preliminary data.</text>
</comment>
<keyword evidence="2" id="KW-0812">Transmembrane</keyword>
<evidence type="ECO:0000256" key="2">
    <source>
        <dbReference type="ARBA" id="ARBA00022692"/>
    </source>
</evidence>
<gene>
    <name evidence="9" type="ORF">QTN47_11925</name>
</gene>
<sequence length="425" mass="48532">MKKICLFILYLATLGLSGWSQTKHSAASQFMSYKGLVMAGYQGWFNAPQDGAGRGWNHYVARGGFAPGNCKIDLWPDVSEYSKTYETTFKLPDGKPAYLFSSYDATTVDLHFKWMKEYGIDGVFMQRFVQDIKRPAGLNHNNTVLKNALNASEKYNRAIAVMYDLSGMHDSDYTVLIRDWKFLVDSLKLTNRGTQQTYLYHNSKPLVVIWGVGFSDGRRYGLAAVDKLLDFFRNDPVYGGCAVMLGVPTYWRTFGNDTEKDSHLHDVLRKADIIHPWFVGRFNETSYPSFEQLIKDDITWCKTNHLDYVPTLYPGFSWHNMYNPSPQNQIPRNRGNFFWKQVNGALKNGAEMLYIAMFDEIDEGTAIFKVSKNPPVGESNFVHFEEDVPGDYYLYLAGTAGKMLRKEIPLSAALPQMTRNKSTHQ</sequence>
<keyword evidence="10" id="KW-1185">Reference proteome</keyword>
<dbReference type="PANTHER" id="PTHR13572:SF4">
    <property type="entry name" value="RE57134P"/>
    <property type="match status" value="1"/>
</dbReference>
<dbReference type="Proteomes" id="UP001560573">
    <property type="component" value="Unassembled WGS sequence"/>
</dbReference>